<gene>
    <name evidence="5" type="ORF">GCM10009688_28940</name>
</gene>
<dbReference type="CDD" id="cd16442">
    <property type="entry name" value="BPL"/>
    <property type="match status" value="1"/>
</dbReference>
<dbReference type="InterPro" id="IPR045864">
    <property type="entry name" value="aa-tRNA-synth_II/BPL/LPL"/>
</dbReference>
<evidence type="ECO:0000256" key="3">
    <source>
        <dbReference type="ARBA" id="ARBA00024227"/>
    </source>
</evidence>
<dbReference type="InterPro" id="IPR004408">
    <property type="entry name" value="Biotin_CoA_COase_ligase"/>
</dbReference>
<dbReference type="InterPro" id="IPR004143">
    <property type="entry name" value="BPL_LPL_catalytic"/>
</dbReference>
<reference evidence="5 6" key="1">
    <citation type="journal article" date="2019" name="Int. J. Syst. Evol. Microbiol.">
        <title>The Global Catalogue of Microorganisms (GCM) 10K type strain sequencing project: providing services to taxonomists for standard genome sequencing and annotation.</title>
        <authorList>
            <consortium name="The Broad Institute Genomics Platform"/>
            <consortium name="The Broad Institute Genome Sequencing Center for Infectious Disease"/>
            <person name="Wu L."/>
            <person name="Ma J."/>
        </authorList>
    </citation>
    <scope>NUCLEOTIDE SEQUENCE [LARGE SCALE GENOMIC DNA]</scope>
    <source>
        <strain evidence="5 6">JCM 13316</strain>
    </source>
</reference>
<dbReference type="PANTHER" id="PTHR12835">
    <property type="entry name" value="BIOTIN PROTEIN LIGASE"/>
    <property type="match status" value="1"/>
</dbReference>
<accession>A0ABN2PHK5</accession>
<dbReference type="EC" id="6.3.4.15" evidence="3"/>
<dbReference type="Pfam" id="PF02237">
    <property type="entry name" value="BPL_C"/>
    <property type="match status" value="1"/>
</dbReference>
<dbReference type="EMBL" id="BAAALV010000007">
    <property type="protein sequence ID" value="GAA1922108.1"/>
    <property type="molecule type" value="Genomic_DNA"/>
</dbReference>
<evidence type="ECO:0000256" key="1">
    <source>
        <dbReference type="ARBA" id="ARBA00022598"/>
    </source>
</evidence>
<dbReference type="Gene3D" id="2.30.30.100">
    <property type="match status" value="1"/>
</dbReference>
<feature type="domain" description="BPL/LPL catalytic" evidence="4">
    <location>
        <begin position="24"/>
        <end position="215"/>
    </location>
</feature>
<evidence type="ECO:0000313" key="6">
    <source>
        <dbReference type="Proteomes" id="UP001500784"/>
    </source>
</evidence>
<dbReference type="PANTHER" id="PTHR12835:SF5">
    <property type="entry name" value="BIOTIN--PROTEIN LIGASE"/>
    <property type="match status" value="1"/>
</dbReference>
<dbReference type="SUPFAM" id="SSF55681">
    <property type="entry name" value="Class II aaRS and biotin synthetases"/>
    <property type="match status" value="1"/>
</dbReference>
<dbReference type="GO" id="GO:0016874">
    <property type="term" value="F:ligase activity"/>
    <property type="evidence" value="ECO:0007669"/>
    <property type="project" value="UniProtKB-KW"/>
</dbReference>
<dbReference type="NCBIfam" id="TIGR00121">
    <property type="entry name" value="birA_ligase"/>
    <property type="match status" value="1"/>
</dbReference>
<dbReference type="PROSITE" id="PS51733">
    <property type="entry name" value="BPL_LPL_CATALYTIC"/>
    <property type="match status" value="1"/>
</dbReference>
<keyword evidence="2" id="KW-0092">Biotin</keyword>
<evidence type="ECO:0000259" key="4">
    <source>
        <dbReference type="PROSITE" id="PS51733"/>
    </source>
</evidence>
<keyword evidence="6" id="KW-1185">Reference proteome</keyword>
<name>A0ABN2PHK5_9MICC</name>
<sequence length="295" mass="31277">MHLHYSSMERPPLEPERLRASLVAPAGPLARLDVVAETGSTNTDLADSARLVPSEYPDLSVLTAELQTAGRGRLGRSWQAPERSSLFVSVLLRPVNPAGRPLPTQSYGWLSLLAALSLTKSVAARTGVEPRLKWPNDVLVDGRKLAGILAQLVPDSSGNPPAVVVGTGLNVSLTDEDQPVPTATSLLMEYASTTDRNVLLQDFLLQLNLDYRAFCAVDGDALAPWSGGGSLRENIAERMVTLGQTVRAHLPGGGELVGRAAELAADGGLVVVDSEAGFRQTVTAADIIHLRPLEA</sequence>
<protein>
    <recommendedName>
        <fullName evidence="3">biotin--[biotin carboxyl-carrier protein] ligase</fullName>
        <ecNumber evidence="3">6.3.4.15</ecNumber>
    </recommendedName>
</protein>
<dbReference type="Pfam" id="PF03099">
    <property type="entry name" value="BPL_LplA_LipB"/>
    <property type="match status" value="1"/>
</dbReference>
<dbReference type="RefSeq" id="WP_152228611.1">
    <property type="nucleotide sequence ID" value="NZ_BAAALV010000007.1"/>
</dbReference>
<dbReference type="InterPro" id="IPR003142">
    <property type="entry name" value="BPL_C"/>
</dbReference>
<keyword evidence="1 5" id="KW-0436">Ligase</keyword>
<proteinExistence type="predicted"/>
<evidence type="ECO:0000256" key="2">
    <source>
        <dbReference type="ARBA" id="ARBA00023267"/>
    </source>
</evidence>
<evidence type="ECO:0000313" key="5">
    <source>
        <dbReference type="EMBL" id="GAA1922108.1"/>
    </source>
</evidence>
<organism evidence="5 6">
    <name type="scientific">Arthrobacter gandavensis</name>
    <dbReference type="NCBI Taxonomy" id="169960"/>
    <lineage>
        <taxon>Bacteria</taxon>
        <taxon>Bacillati</taxon>
        <taxon>Actinomycetota</taxon>
        <taxon>Actinomycetes</taxon>
        <taxon>Micrococcales</taxon>
        <taxon>Micrococcaceae</taxon>
        <taxon>Arthrobacter</taxon>
    </lineage>
</organism>
<dbReference type="Proteomes" id="UP001500784">
    <property type="component" value="Unassembled WGS sequence"/>
</dbReference>
<comment type="caution">
    <text evidence="5">The sequence shown here is derived from an EMBL/GenBank/DDBJ whole genome shotgun (WGS) entry which is preliminary data.</text>
</comment>
<dbReference type="Gene3D" id="3.30.930.10">
    <property type="entry name" value="Bira Bifunctional Protein, Domain 2"/>
    <property type="match status" value="1"/>
</dbReference>